<dbReference type="OrthoDB" id="5424404at2759"/>
<keyword evidence="2" id="KW-1185">Reference proteome</keyword>
<evidence type="ECO:0008006" key="3">
    <source>
        <dbReference type="Google" id="ProtNLM"/>
    </source>
</evidence>
<feature type="non-terminal residue" evidence="1">
    <location>
        <position position="1"/>
    </location>
</feature>
<gene>
    <name evidence="1" type="ORF">BU23DRAFT_492993</name>
</gene>
<accession>A0A6A5UI49</accession>
<protein>
    <recommendedName>
        <fullName evidence="3">DDE-1 domain-containing protein</fullName>
    </recommendedName>
</protein>
<name>A0A6A5UI49_9PLEO</name>
<proteinExistence type="predicted"/>
<dbReference type="AlphaFoldDB" id="A0A6A5UI49"/>
<evidence type="ECO:0000313" key="2">
    <source>
        <dbReference type="Proteomes" id="UP000800036"/>
    </source>
</evidence>
<dbReference type="EMBL" id="ML976793">
    <property type="protein sequence ID" value="KAF1964324.1"/>
    <property type="molecule type" value="Genomic_DNA"/>
</dbReference>
<dbReference type="Proteomes" id="UP000800036">
    <property type="component" value="Unassembled WGS sequence"/>
</dbReference>
<sequence>IDSNRYKANSKTKYEAYFDLLHLKMEEYNILSCNTYNIDEKGFLISVIRRSKRVFS</sequence>
<evidence type="ECO:0000313" key="1">
    <source>
        <dbReference type="EMBL" id="KAF1964324.1"/>
    </source>
</evidence>
<organism evidence="1 2">
    <name type="scientific">Bimuria novae-zelandiae CBS 107.79</name>
    <dbReference type="NCBI Taxonomy" id="1447943"/>
    <lineage>
        <taxon>Eukaryota</taxon>
        <taxon>Fungi</taxon>
        <taxon>Dikarya</taxon>
        <taxon>Ascomycota</taxon>
        <taxon>Pezizomycotina</taxon>
        <taxon>Dothideomycetes</taxon>
        <taxon>Pleosporomycetidae</taxon>
        <taxon>Pleosporales</taxon>
        <taxon>Massarineae</taxon>
        <taxon>Didymosphaeriaceae</taxon>
        <taxon>Bimuria</taxon>
    </lineage>
</organism>
<reference evidence="1" key="1">
    <citation type="journal article" date="2020" name="Stud. Mycol.">
        <title>101 Dothideomycetes genomes: a test case for predicting lifestyles and emergence of pathogens.</title>
        <authorList>
            <person name="Haridas S."/>
            <person name="Albert R."/>
            <person name="Binder M."/>
            <person name="Bloem J."/>
            <person name="Labutti K."/>
            <person name="Salamov A."/>
            <person name="Andreopoulos B."/>
            <person name="Baker S."/>
            <person name="Barry K."/>
            <person name="Bills G."/>
            <person name="Bluhm B."/>
            <person name="Cannon C."/>
            <person name="Castanera R."/>
            <person name="Culley D."/>
            <person name="Daum C."/>
            <person name="Ezra D."/>
            <person name="Gonzalez J."/>
            <person name="Henrissat B."/>
            <person name="Kuo A."/>
            <person name="Liang C."/>
            <person name="Lipzen A."/>
            <person name="Lutzoni F."/>
            <person name="Magnuson J."/>
            <person name="Mondo S."/>
            <person name="Nolan M."/>
            <person name="Ohm R."/>
            <person name="Pangilinan J."/>
            <person name="Park H.-J."/>
            <person name="Ramirez L."/>
            <person name="Alfaro M."/>
            <person name="Sun H."/>
            <person name="Tritt A."/>
            <person name="Yoshinaga Y."/>
            <person name="Zwiers L.-H."/>
            <person name="Turgeon B."/>
            <person name="Goodwin S."/>
            <person name="Spatafora J."/>
            <person name="Crous P."/>
            <person name="Grigoriev I."/>
        </authorList>
    </citation>
    <scope>NUCLEOTIDE SEQUENCE</scope>
    <source>
        <strain evidence="1">CBS 107.79</strain>
    </source>
</reference>